<evidence type="ECO:0000256" key="8">
    <source>
        <dbReference type="PROSITE-ProRule" id="PRU01360"/>
    </source>
</evidence>
<dbReference type="eggNOG" id="COG4771">
    <property type="taxonomic scope" value="Bacteria"/>
</dbReference>
<evidence type="ECO:0000256" key="6">
    <source>
        <dbReference type="ARBA" id="ARBA00023136"/>
    </source>
</evidence>
<keyword evidence="3 8" id="KW-1134">Transmembrane beta strand</keyword>
<dbReference type="KEGG" id="cps:CPS_3757"/>
<evidence type="ECO:0000256" key="3">
    <source>
        <dbReference type="ARBA" id="ARBA00022452"/>
    </source>
</evidence>
<dbReference type="SUPFAM" id="SSF56935">
    <property type="entry name" value="Porins"/>
    <property type="match status" value="1"/>
</dbReference>
<accession>Q47XP6</accession>
<sequence length="924" mass="99227">MYNNSKVAKAIRVAMMFGAGAAAAISAPTFAAEEGVEEVEKIEVTGSRIKRTDMEAASPVSIFSAADIAASGVTSLEGFIKQIPAINGAQLGSNVNNASAGFATASLRGLGSGRTLILINGRRFNSGDLNSIPTSFIERVEVVRDGASTVYGSDAIAGVINFITKKDFEGLEVTAQYDVTGEGDGDTAKFSIVTGASNDKGNVVFSVDYTDREEVTQADRKYSECPLWDDGVGSTTYCGGSSHSEFGRVNLPKGYIINGEAVGSKRPDDSTVGGRYVTIDGAGVPFSTADHGYNYAATSYLVTPVKIFSVNAASTYEISDSITAFAEGGYSNRQSSQQMAPAATFWSAPVPAAHPDNIYGVDVSINRRITEGGGRGFEQDTNDYRVVGGLEGEFDNGWGWDVSYNYSRFVDTRVNTGELNRPNTETLLDPALCAADEDCPGVWNPFAKGTMTPEQSDFSTVTFSPVRKGTTTQFMANLSGDLGELELPGGAIQWAAGYERRTEYYLNEPDGAEALGQVYGQAGIRTEGDYSVEEVYAEFNFPILSGVPFAERLTFTAAVRASDYSNLDDNATNTKFGFEWEPVDGLLTRATFAEGFRAPSITELFDPQEQSALSYTDPCWDYGLSSNETLKANCAADGIPADFDSDSQSNAIVGGNPDLQAEESESLTVGIVYSGIENFSVAFDYFNIKIEQGIGTSGVDNIANACYNSVGFSDELCDDIKGSKFGPLDTPPHPTSPRRNVSEVLSGVLVINDNLSTFETSGIDFDFSYNMDLAGGTFTTTLNGTYLMAYDYTLTAGSETIEAAGMVAADQWEGNPAVFAEWRTNLGFNFATDDYSANVTFRYQSEGDDISATDTTLDTVADSVVYTDIQGTYYINDTYTISAGARNLFDVKPPYMSNYDDSNTVNYSYDLAGQYLYVKATARF</sequence>
<dbReference type="InterPro" id="IPR000531">
    <property type="entry name" value="Beta-barrel_TonB"/>
</dbReference>
<evidence type="ECO:0000256" key="1">
    <source>
        <dbReference type="ARBA" id="ARBA00004571"/>
    </source>
</evidence>
<name>Q47XP6_COLP3</name>
<evidence type="ECO:0000256" key="5">
    <source>
        <dbReference type="ARBA" id="ARBA00023077"/>
    </source>
</evidence>
<evidence type="ECO:0000256" key="10">
    <source>
        <dbReference type="SAM" id="SignalP"/>
    </source>
</evidence>
<dbReference type="PANTHER" id="PTHR47234:SF2">
    <property type="entry name" value="TONB-DEPENDENT RECEPTOR"/>
    <property type="match status" value="1"/>
</dbReference>
<evidence type="ECO:0000313" key="13">
    <source>
        <dbReference type="EMBL" id="AAZ26549.1"/>
    </source>
</evidence>
<evidence type="ECO:0000256" key="9">
    <source>
        <dbReference type="RuleBase" id="RU003357"/>
    </source>
</evidence>
<evidence type="ECO:0000256" key="2">
    <source>
        <dbReference type="ARBA" id="ARBA00022448"/>
    </source>
</evidence>
<dbReference type="STRING" id="167879.CPS_3757"/>
<dbReference type="Gene3D" id="2.170.130.10">
    <property type="entry name" value="TonB-dependent receptor, plug domain"/>
    <property type="match status" value="1"/>
</dbReference>
<dbReference type="InterPro" id="IPR012910">
    <property type="entry name" value="Plug_dom"/>
</dbReference>
<dbReference type="InterPro" id="IPR037066">
    <property type="entry name" value="Plug_dom_sf"/>
</dbReference>
<evidence type="ECO:0000313" key="14">
    <source>
        <dbReference type="Proteomes" id="UP000000547"/>
    </source>
</evidence>
<dbReference type="HOGENOM" id="CLU_010745_0_0_6"/>
<proteinExistence type="inferred from homology"/>
<dbReference type="Pfam" id="PF07715">
    <property type="entry name" value="Plug"/>
    <property type="match status" value="1"/>
</dbReference>
<dbReference type="PROSITE" id="PS52016">
    <property type="entry name" value="TONB_DEPENDENT_REC_3"/>
    <property type="match status" value="1"/>
</dbReference>
<comment type="similarity">
    <text evidence="8 9">Belongs to the TonB-dependent receptor family.</text>
</comment>
<keyword evidence="13" id="KW-0675">Receptor</keyword>
<keyword evidence="7 8" id="KW-0998">Cell outer membrane</keyword>
<dbReference type="InterPro" id="IPR039426">
    <property type="entry name" value="TonB-dep_rcpt-like"/>
</dbReference>
<dbReference type="AlphaFoldDB" id="Q47XP6"/>
<dbReference type="Pfam" id="PF00593">
    <property type="entry name" value="TonB_dep_Rec_b-barrel"/>
    <property type="match status" value="1"/>
</dbReference>
<dbReference type="Proteomes" id="UP000000547">
    <property type="component" value="Chromosome"/>
</dbReference>
<evidence type="ECO:0000256" key="7">
    <source>
        <dbReference type="ARBA" id="ARBA00023237"/>
    </source>
</evidence>
<comment type="subcellular location">
    <subcellularLocation>
        <location evidence="1 8">Cell outer membrane</location>
        <topology evidence="1 8">Multi-pass membrane protein</topology>
    </subcellularLocation>
</comment>
<keyword evidence="4 8" id="KW-0812">Transmembrane</keyword>
<dbReference type="RefSeq" id="WP_011044510.1">
    <property type="nucleotide sequence ID" value="NC_003910.7"/>
</dbReference>
<evidence type="ECO:0000259" key="11">
    <source>
        <dbReference type="Pfam" id="PF00593"/>
    </source>
</evidence>
<evidence type="ECO:0000259" key="12">
    <source>
        <dbReference type="Pfam" id="PF07715"/>
    </source>
</evidence>
<dbReference type="InterPro" id="IPR036942">
    <property type="entry name" value="Beta-barrel_TonB_sf"/>
</dbReference>
<feature type="domain" description="TonB-dependent receptor-like beta-barrel" evidence="11">
    <location>
        <begin position="374"/>
        <end position="888"/>
    </location>
</feature>
<dbReference type="EMBL" id="CP000083">
    <property type="protein sequence ID" value="AAZ26549.1"/>
    <property type="molecule type" value="Genomic_DNA"/>
</dbReference>
<feature type="domain" description="TonB-dependent receptor plug" evidence="12">
    <location>
        <begin position="54"/>
        <end position="159"/>
    </location>
</feature>
<reference evidence="13" key="1">
    <citation type="journal article" date="2005" name="Proc. Natl. Acad. Sci. U.S.A.">
        <title>The psychrophilic lifestyle as revealed by the genome sequence of Colwellia psychrerythraea 34H through genomic and proteomic analyses.</title>
        <authorList>
            <person name="Methe B.A."/>
            <person name="Nelson K.E."/>
            <person name="Deming J.W."/>
            <person name="Momen B."/>
            <person name="Melamud E."/>
            <person name="Zhang X."/>
            <person name="Moult J."/>
            <person name="Madupu R."/>
            <person name="Nelson W.C."/>
            <person name="Dodson R.J."/>
            <person name="Brinkac L.M."/>
            <person name="Daugherty S.C."/>
            <person name="Durkin A.S."/>
            <person name="DeBoy R.T."/>
            <person name="Kolonay J.F."/>
            <person name="Sullivan S.A."/>
            <person name="Zhou L."/>
            <person name="Davidsen T.M."/>
            <person name="Wu M."/>
            <person name="Huston A.L."/>
            <person name="Lewis M."/>
            <person name="Weaver B."/>
            <person name="Weidman J.F."/>
            <person name="Khouri H."/>
            <person name="Utterback T.R."/>
            <person name="Feldblyum T.V."/>
            <person name="Fraser C.M."/>
        </authorList>
    </citation>
    <scope>NUCLEOTIDE SEQUENCE [LARGE SCALE GENOMIC DNA]</scope>
    <source>
        <strain evidence="13">34H</strain>
    </source>
</reference>
<protein>
    <submittedName>
        <fullName evidence="13">TonB-dependent receptor</fullName>
    </submittedName>
</protein>
<keyword evidence="5 9" id="KW-0798">TonB box</keyword>
<feature type="chain" id="PRO_5004234086" evidence="10">
    <location>
        <begin position="32"/>
        <end position="924"/>
    </location>
</feature>
<organism evidence="13 14">
    <name type="scientific">Colwellia psychrerythraea (strain 34H / ATCC BAA-681)</name>
    <name type="common">Vibrio psychroerythus</name>
    <dbReference type="NCBI Taxonomy" id="167879"/>
    <lineage>
        <taxon>Bacteria</taxon>
        <taxon>Pseudomonadati</taxon>
        <taxon>Pseudomonadota</taxon>
        <taxon>Gammaproteobacteria</taxon>
        <taxon>Alteromonadales</taxon>
        <taxon>Colwelliaceae</taxon>
        <taxon>Colwellia</taxon>
    </lineage>
</organism>
<dbReference type="GO" id="GO:0009279">
    <property type="term" value="C:cell outer membrane"/>
    <property type="evidence" value="ECO:0007669"/>
    <property type="project" value="UniProtKB-SubCell"/>
</dbReference>
<keyword evidence="10" id="KW-0732">Signal</keyword>
<evidence type="ECO:0000256" key="4">
    <source>
        <dbReference type="ARBA" id="ARBA00022692"/>
    </source>
</evidence>
<keyword evidence="6 8" id="KW-0472">Membrane</keyword>
<gene>
    <name evidence="13" type="ordered locus">CPS_3757</name>
</gene>
<keyword evidence="2 8" id="KW-0813">Transport</keyword>
<dbReference type="Gene3D" id="2.40.170.20">
    <property type="entry name" value="TonB-dependent receptor, beta-barrel domain"/>
    <property type="match status" value="1"/>
</dbReference>
<dbReference type="eggNOG" id="COG4206">
    <property type="taxonomic scope" value="Bacteria"/>
</dbReference>
<dbReference type="PANTHER" id="PTHR47234">
    <property type="match status" value="1"/>
</dbReference>
<feature type="signal peptide" evidence="10">
    <location>
        <begin position="1"/>
        <end position="31"/>
    </location>
</feature>